<accession>A0AA36I9H3</accession>
<dbReference type="EMBL" id="CAUJNA010000918">
    <property type="protein sequence ID" value="CAJ1382585.1"/>
    <property type="molecule type" value="Genomic_DNA"/>
</dbReference>
<evidence type="ECO:0000313" key="3">
    <source>
        <dbReference type="EMBL" id="CAJ1382585.1"/>
    </source>
</evidence>
<feature type="coiled-coil region" evidence="1">
    <location>
        <begin position="10"/>
        <end position="103"/>
    </location>
</feature>
<keyword evidence="4" id="KW-1185">Reference proteome</keyword>
<dbReference type="AlphaFoldDB" id="A0AA36I9H3"/>
<proteinExistence type="predicted"/>
<feature type="region of interest" description="Disordered" evidence="2">
    <location>
        <begin position="242"/>
        <end position="261"/>
    </location>
</feature>
<keyword evidence="1" id="KW-0175">Coiled coil</keyword>
<reference evidence="3" key="1">
    <citation type="submission" date="2023-08" db="EMBL/GenBank/DDBJ databases">
        <authorList>
            <person name="Chen Y."/>
            <person name="Shah S."/>
            <person name="Dougan E. K."/>
            <person name="Thang M."/>
            <person name="Chan C."/>
        </authorList>
    </citation>
    <scope>NUCLEOTIDE SEQUENCE</scope>
</reference>
<evidence type="ECO:0000256" key="1">
    <source>
        <dbReference type="SAM" id="Coils"/>
    </source>
</evidence>
<evidence type="ECO:0000313" key="4">
    <source>
        <dbReference type="Proteomes" id="UP001178507"/>
    </source>
</evidence>
<feature type="compositionally biased region" description="Basic and acidic residues" evidence="2">
    <location>
        <begin position="242"/>
        <end position="257"/>
    </location>
</feature>
<dbReference type="Proteomes" id="UP001178507">
    <property type="component" value="Unassembled WGS sequence"/>
</dbReference>
<gene>
    <name evidence="3" type="ORF">EVOR1521_LOCUS9939</name>
</gene>
<sequence>MTDSKESPKVLALVKEVEALRTRLRDAQRAQDELREQMAPVERLKSEIRKHKQLREEAEMQLETSEAKVAELQRRVGSLLADLAQQRRETEKFQGRAEELERLCAELGKSERGSQAELFRAQERVQLSRVEAFNCTLAEQRAQEEREEALAKVHSKAQQLQALKAEWTVLSEQTTEVREELVEKRAVVNCLQKEHGQLRKEHLELQQSFAQQREALHGATAEVQALRERSEGLEAELQRRQEAEAQAKVQETTHEPEPSGNFQISLPAAPRAVAAPEGAQLFRSAMDDLELPGLANYLQREMKCLKSRRDYPRCAAARQMRGRILDGHSATLFS</sequence>
<comment type="caution">
    <text evidence="3">The sequence shown here is derived from an EMBL/GenBank/DDBJ whole genome shotgun (WGS) entry which is preliminary data.</text>
</comment>
<name>A0AA36I9H3_9DINO</name>
<organism evidence="3 4">
    <name type="scientific">Effrenium voratum</name>
    <dbReference type="NCBI Taxonomy" id="2562239"/>
    <lineage>
        <taxon>Eukaryota</taxon>
        <taxon>Sar</taxon>
        <taxon>Alveolata</taxon>
        <taxon>Dinophyceae</taxon>
        <taxon>Suessiales</taxon>
        <taxon>Symbiodiniaceae</taxon>
        <taxon>Effrenium</taxon>
    </lineage>
</organism>
<protein>
    <submittedName>
        <fullName evidence="3">Uncharacterized protein</fullName>
    </submittedName>
</protein>
<evidence type="ECO:0000256" key="2">
    <source>
        <dbReference type="SAM" id="MobiDB-lite"/>
    </source>
</evidence>